<sequence>MARLLWEVFRSLFGGDDEEEEESGFRPSPMDLSVRFAHGGPDSEVDREIHEINEQARQLEEQRPD</sequence>
<dbReference type="AlphaFoldDB" id="A0A897MLL7"/>
<dbReference type="GeneID" id="70683655"/>
<gene>
    <name evidence="2" type="ORF">AArcS_0269</name>
</gene>
<proteinExistence type="predicted"/>
<protein>
    <submittedName>
        <fullName evidence="2">Uncharacterized protein</fullName>
    </submittedName>
</protein>
<accession>A0A897MLL7</accession>
<reference evidence="2" key="1">
    <citation type="submission" date="2020-11" db="EMBL/GenBank/DDBJ databases">
        <title>Carbohydrate-dependent, anaerobic sulfur respiration: A novel catabolism in halophilic archaea.</title>
        <authorList>
            <person name="Sorokin D.Y."/>
            <person name="Messina E."/>
            <person name="Smedile F."/>
            <person name="La Cono V."/>
            <person name="Hallsworth J.E."/>
            <person name="Yakimov M.M."/>
        </authorList>
    </citation>
    <scope>NUCLEOTIDE SEQUENCE</scope>
    <source>
        <strain evidence="2">AArc-S</strain>
    </source>
</reference>
<dbReference type="RefSeq" id="WP_238478628.1">
    <property type="nucleotide sequence ID" value="NZ_CP064786.1"/>
</dbReference>
<dbReference type="EMBL" id="CP064786">
    <property type="protein sequence ID" value="QSG01504.1"/>
    <property type="molecule type" value="Genomic_DNA"/>
</dbReference>
<evidence type="ECO:0000256" key="1">
    <source>
        <dbReference type="SAM" id="MobiDB-lite"/>
    </source>
</evidence>
<evidence type="ECO:0000313" key="3">
    <source>
        <dbReference type="Proteomes" id="UP000663586"/>
    </source>
</evidence>
<keyword evidence="3" id="KW-1185">Reference proteome</keyword>
<evidence type="ECO:0000313" key="2">
    <source>
        <dbReference type="EMBL" id="QSG01504.1"/>
    </source>
</evidence>
<organism evidence="2 3">
    <name type="scientific">Natranaeroarchaeum sulfidigenes</name>
    <dbReference type="NCBI Taxonomy" id="2784880"/>
    <lineage>
        <taxon>Archaea</taxon>
        <taxon>Methanobacteriati</taxon>
        <taxon>Methanobacteriota</taxon>
        <taxon>Stenosarchaea group</taxon>
        <taxon>Halobacteria</taxon>
        <taxon>Halobacteriales</taxon>
        <taxon>Natronoarchaeaceae</taxon>
        <taxon>Natranaeroarchaeum</taxon>
    </lineage>
</organism>
<feature type="region of interest" description="Disordered" evidence="1">
    <location>
        <begin position="16"/>
        <end position="46"/>
    </location>
</feature>
<dbReference type="Proteomes" id="UP000663586">
    <property type="component" value="Chromosome"/>
</dbReference>
<name>A0A897MLL7_9EURY</name>
<dbReference type="KEGG" id="hara:AArcS_0269"/>